<feature type="domain" description="PDZ" evidence="8">
    <location>
        <begin position="259"/>
        <end position="333"/>
    </location>
</feature>
<dbReference type="PANTHER" id="PTHR46366">
    <property type="entry name" value="PRO-APOPTOTIC SERINE PROTEASE NMA111"/>
    <property type="match status" value="1"/>
</dbReference>
<feature type="compositionally biased region" description="Polar residues" evidence="7">
    <location>
        <begin position="7"/>
        <end position="18"/>
    </location>
</feature>
<dbReference type="PROSITE" id="PS50106">
    <property type="entry name" value="PDZ"/>
    <property type="match status" value="1"/>
</dbReference>
<dbReference type="Gene3D" id="2.40.10.10">
    <property type="entry name" value="Trypsin-like serine proteases"/>
    <property type="match status" value="2"/>
</dbReference>
<dbReference type="CDD" id="cd06787">
    <property type="entry name" value="cpPDZ_AthDEGP7-like"/>
    <property type="match status" value="1"/>
</dbReference>
<accession>A0A9W7LJ81</accession>
<name>A0A9W7LJ81_HIBTR</name>
<dbReference type="Gene3D" id="2.30.42.10">
    <property type="match status" value="3"/>
</dbReference>
<dbReference type="InterPro" id="IPR001940">
    <property type="entry name" value="Peptidase_S1C"/>
</dbReference>
<dbReference type="GO" id="GO:0006508">
    <property type="term" value="P:proteolysis"/>
    <property type="evidence" value="ECO:0007669"/>
    <property type="project" value="UniProtKB-KW"/>
</dbReference>
<evidence type="ECO:0000256" key="2">
    <source>
        <dbReference type="ARBA" id="ARBA00004123"/>
    </source>
</evidence>
<sequence>MGDPSESLGSETETGLKSTNKEDLCMEIDPPLKENVATAEDWRNALRKVVPAVVVIRITSCRAFDTELAAASSATGFVVDKRRGIILTNRHVVQPGPVVTEAIFLNREEITVHPLYRDPVHDFGFFRYDPDAIQFLEYEEIPLAPEAACVGLEIRVIGNDSGEKVSILAGTLARLDRDAPPYTKDGYNDFNTFYIQAASGTKGGSSGSPVINWQGQAVALNAGGKRTGASAFFLPLERVVRALTFLQKGGESNISKWEAVSIPRGTLQATFLHKGFDEIRRLGLQSETEQMARRASAQSETGMLVVDSVVPGGPAHNHLEPGDVLVRVNGEVITQFLKLETLLDDSVEQNIELEIERGSTPLSMQLVVQDLHSITPAHFLEVSGAVIHPLSYQQARNFCFQCGLVYVSEPGYMLSRAAVPRHAIIKKLAGEEISKLEDLISVLSKLPPGSRVPLEYISYTDRHRTKYALVTVDRHEWYAPPQIYTRDDSSGLWTAKPAFQLEFIHPSSGAKVEAAHIEHTHEANQGSTDGVTSMEISSEHASAILHSQIGTGTGSLNETSQDMLEDIIATENAVLRDCKDTTAAVANASNAEREIEPTLVMFEVHVPPSCMLDGVHSQHFSGTGVIIYHSDSMGLIVVDKNTVAVSACDVILSFAAYPIEIPGEVVFLHPVHNYALVAYDPSALGPVGFLAVHAAELLPDPALRRGDSVYLVGLNRSLQATSRKSVVTNPCATLKIGSGDSPRYRATNMEVIELDADFGSAFSGVLTDEHGRVQALWASFSTQLKLGSSEDHQFVRGIPVYAISQVLYSIISGGNGPHLLISGVKRTMPLVRILEVELVPTLLSKARSFGLSVEWIQALVKKDPVRRQVLRVKGCLAGSKAGIVLAQGDMVLAVNKEPITCFRDIENVCHELDNGENGGELNMTIFRQGCEIDLVVGTDVRDGNGTTRAINWCGCIVQDSHPAVRALGFLPEEGHGVYVARWCRGSPVHRYGLYALQWIVEINGKPTPDLDAFVSVTKELEHGEFVRVRTIHLNSKPKVLTLKQDLHYWPTWELRFDPETAIWRRRTIKALDCHKL</sequence>
<dbReference type="InterPro" id="IPR041489">
    <property type="entry name" value="PDZ_6"/>
</dbReference>
<evidence type="ECO:0000256" key="7">
    <source>
        <dbReference type="SAM" id="MobiDB-lite"/>
    </source>
</evidence>
<evidence type="ECO:0000256" key="4">
    <source>
        <dbReference type="ARBA" id="ARBA00020338"/>
    </source>
</evidence>
<evidence type="ECO:0000256" key="6">
    <source>
        <dbReference type="ARBA" id="ARBA00023242"/>
    </source>
</evidence>
<dbReference type="SMART" id="SM00228">
    <property type="entry name" value="PDZ"/>
    <property type="match status" value="3"/>
</dbReference>
<feature type="region of interest" description="Disordered" evidence="7">
    <location>
        <begin position="1"/>
        <end position="23"/>
    </location>
</feature>
<keyword evidence="9" id="KW-0378">Hydrolase</keyword>
<evidence type="ECO:0000259" key="8">
    <source>
        <dbReference type="PROSITE" id="PS50106"/>
    </source>
</evidence>
<organism evidence="9 10">
    <name type="scientific">Hibiscus trionum</name>
    <name type="common">Flower of an hour</name>
    <dbReference type="NCBI Taxonomy" id="183268"/>
    <lineage>
        <taxon>Eukaryota</taxon>
        <taxon>Viridiplantae</taxon>
        <taxon>Streptophyta</taxon>
        <taxon>Embryophyta</taxon>
        <taxon>Tracheophyta</taxon>
        <taxon>Spermatophyta</taxon>
        <taxon>Magnoliopsida</taxon>
        <taxon>eudicotyledons</taxon>
        <taxon>Gunneridae</taxon>
        <taxon>Pentapetalae</taxon>
        <taxon>rosids</taxon>
        <taxon>malvids</taxon>
        <taxon>Malvales</taxon>
        <taxon>Malvaceae</taxon>
        <taxon>Malvoideae</taxon>
        <taxon>Hibiscus</taxon>
    </lineage>
</organism>
<evidence type="ECO:0000313" key="9">
    <source>
        <dbReference type="EMBL" id="GMI66184.1"/>
    </source>
</evidence>
<dbReference type="PANTHER" id="PTHR46366:SF1">
    <property type="entry name" value="PDZ DOMAIN-CONTAINING PROTEIN C1685.05"/>
    <property type="match status" value="1"/>
</dbReference>
<keyword evidence="6" id="KW-0539">Nucleus</keyword>
<dbReference type="GO" id="GO:0005634">
    <property type="term" value="C:nucleus"/>
    <property type="evidence" value="ECO:0007669"/>
    <property type="project" value="UniProtKB-SubCell"/>
</dbReference>
<comment type="similarity">
    <text evidence="3">Belongs to the peptidase S1C family.</text>
</comment>
<comment type="caution">
    <text evidence="9">The sequence shown here is derived from an EMBL/GenBank/DDBJ whole genome shotgun (WGS) entry which is preliminary data.</text>
</comment>
<keyword evidence="10" id="KW-1185">Reference proteome</keyword>
<dbReference type="SUPFAM" id="SSF50494">
    <property type="entry name" value="Trypsin-like serine proteases"/>
    <property type="match status" value="2"/>
</dbReference>
<dbReference type="AlphaFoldDB" id="A0A9W7LJ81"/>
<dbReference type="Gene3D" id="2.40.10.120">
    <property type="match status" value="1"/>
</dbReference>
<dbReference type="OrthoDB" id="4217619at2759"/>
<dbReference type="InterPro" id="IPR025926">
    <property type="entry name" value="PDZ-like_dom"/>
</dbReference>
<dbReference type="EMBL" id="BSYR01000004">
    <property type="protein sequence ID" value="GMI66184.1"/>
    <property type="molecule type" value="Genomic_DNA"/>
</dbReference>
<gene>
    <name evidence="9" type="ORF">HRI_000287700</name>
</gene>
<protein>
    <recommendedName>
        <fullName evidence="4">Pro-apoptotic serine protease NMA111</fullName>
    </recommendedName>
    <alternativeName>
        <fullName evidence="5">Pro-apoptotic serine protease nma111</fullName>
    </alternativeName>
</protein>
<dbReference type="Pfam" id="PF12812">
    <property type="entry name" value="PDZ_1"/>
    <property type="match status" value="2"/>
</dbReference>
<dbReference type="CDD" id="cd06786">
    <property type="entry name" value="cpPDZ1_ScNma111-like"/>
    <property type="match status" value="1"/>
</dbReference>
<dbReference type="InterPro" id="IPR036034">
    <property type="entry name" value="PDZ_sf"/>
</dbReference>
<evidence type="ECO:0000256" key="3">
    <source>
        <dbReference type="ARBA" id="ARBA00010541"/>
    </source>
</evidence>
<dbReference type="InterPro" id="IPR001478">
    <property type="entry name" value="PDZ"/>
</dbReference>
<evidence type="ECO:0000313" key="10">
    <source>
        <dbReference type="Proteomes" id="UP001165190"/>
    </source>
</evidence>
<comment type="function">
    <text evidence="1">Nuclear serine protease which mediates apoptosis.</text>
</comment>
<dbReference type="GO" id="GO:0004252">
    <property type="term" value="F:serine-type endopeptidase activity"/>
    <property type="evidence" value="ECO:0007669"/>
    <property type="project" value="InterPro"/>
</dbReference>
<dbReference type="PRINTS" id="PR00834">
    <property type="entry name" value="PROTEASES2C"/>
</dbReference>
<dbReference type="InterPro" id="IPR009003">
    <property type="entry name" value="Peptidase_S1_PA"/>
</dbReference>
<keyword evidence="9" id="KW-0645">Protease</keyword>
<dbReference type="InterPro" id="IPR043504">
    <property type="entry name" value="Peptidase_S1_PA_chymotrypsin"/>
</dbReference>
<reference evidence="9" key="1">
    <citation type="submission" date="2023-05" db="EMBL/GenBank/DDBJ databases">
        <title>Genome and transcriptome analyses reveal genes involved in the formation of fine ridges on petal epidermal cells in Hibiscus trionum.</title>
        <authorList>
            <person name="Koshimizu S."/>
            <person name="Masuda S."/>
            <person name="Ishii T."/>
            <person name="Shirasu K."/>
            <person name="Hoshino A."/>
            <person name="Arita M."/>
        </authorList>
    </citation>
    <scope>NUCLEOTIDE SEQUENCE</scope>
    <source>
        <strain evidence="9">Hamamatsu line</strain>
    </source>
</reference>
<evidence type="ECO:0000256" key="1">
    <source>
        <dbReference type="ARBA" id="ARBA00002558"/>
    </source>
</evidence>
<dbReference type="Pfam" id="PF17820">
    <property type="entry name" value="PDZ_6"/>
    <property type="match status" value="1"/>
</dbReference>
<comment type="subcellular location">
    <subcellularLocation>
        <location evidence="2">Nucleus</location>
    </subcellularLocation>
</comment>
<dbReference type="Pfam" id="PF13365">
    <property type="entry name" value="Trypsin_2"/>
    <property type="match status" value="1"/>
</dbReference>
<evidence type="ECO:0000256" key="5">
    <source>
        <dbReference type="ARBA" id="ARBA00021524"/>
    </source>
</evidence>
<dbReference type="SUPFAM" id="SSF50156">
    <property type="entry name" value="PDZ domain-like"/>
    <property type="match status" value="3"/>
</dbReference>
<proteinExistence type="inferred from homology"/>
<dbReference type="Proteomes" id="UP001165190">
    <property type="component" value="Unassembled WGS sequence"/>
</dbReference>